<dbReference type="GO" id="GO:0034257">
    <property type="term" value="F:nicotinamide riboside transmembrane transporter activity"/>
    <property type="evidence" value="ECO:0007669"/>
    <property type="project" value="InterPro"/>
</dbReference>
<keyword evidence="9 10" id="KW-0472">Membrane</keyword>
<accession>A0A078MGJ8</accession>
<keyword evidence="7 10" id="KW-0812">Transmembrane</keyword>
<dbReference type="AlphaFoldDB" id="A0A078MGJ8"/>
<keyword evidence="6" id="KW-1003">Cell membrane</keyword>
<dbReference type="RefSeq" id="WP_044500987.1">
    <property type="nucleotide sequence ID" value="NZ_LK391969.1"/>
</dbReference>
<dbReference type="EMBL" id="LK391969">
    <property type="protein sequence ID" value="CEF27888.1"/>
    <property type="molecule type" value="Genomic_DNA"/>
</dbReference>
<evidence type="ECO:0000256" key="3">
    <source>
        <dbReference type="ARBA" id="ARBA00006669"/>
    </source>
</evidence>
<keyword evidence="8 10" id="KW-1133">Transmembrane helix</keyword>
<evidence type="ECO:0000256" key="1">
    <source>
        <dbReference type="ARBA" id="ARBA00002672"/>
    </source>
</evidence>
<feature type="transmembrane region" description="Helical" evidence="10">
    <location>
        <begin position="161"/>
        <end position="178"/>
    </location>
</feature>
<comment type="similarity">
    <text evidence="3">Belongs to the nicotinamide ribonucleoside (NR) uptake permease (TC 4.B.1) family.</text>
</comment>
<dbReference type="GO" id="GO:0005886">
    <property type="term" value="C:plasma membrane"/>
    <property type="evidence" value="ECO:0007669"/>
    <property type="project" value="UniProtKB-SubCell"/>
</dbReference>
<dbReference type="Pfam" id="PF04973">
    <property type="entry name" value="NMN_transporter"/>
    <property type="match status" value="1"/>
</dbReference>
<name>A0A078MGJ8_9PSED</name>
<organism evidence="11">
    <name type="scientific">Pseudomonas saudimassiliensis</name>
    <dbReference type="NCBI Taxonomy" id="1461581"/>
    <lineage>
        <taxon>Bacteria</taxon>
        <taxon>Pseudomonadati</taxon>
        <taxon>Pseudomonadota</taxon>
        <taxon>Gammaproteobacteria</taxon>
        <taxon>Pseudomonadales</taxon>
        <taxon>Pseudomonadaceae</taxon>
        <taxon>Pseudomonas</taxon>
    </lineage>
</organism>
<evidence type="ECO:0000256" key="8">
    <source>
        <dbReference type="ARBA" id="ARBA00022989"/>
    </source>
</evidence>
<dbReference type="PANTHER" id="PTHR36122">
    <property type="entry name" value="NICOTINAMIDE RIBOSIDE TRANSPORTER PNUC"/>
    <property type="match status" value="1"/>
</dbReference>
<dbReference type="PANTHER" id="PTHR36122:SF2">
    <property type="entry name" value="NICOTINAMIDE RIBOSIDE TRANSPORTER PNUC"/>
    <property type="match status" value="1"/>
</dbReference>
<comment type="subcellular location">
    <subcellularLocation>
        <location evidence="2">Cell membrane</location>
        <topology evidence="2">Multi-pass membrane protein</topology>
    </subcellularLocation>
</comment>
<evidence type="ECO:0000256" key="9">
    <source>
        <dbReference type="ARBA" id="ARBA00023136"/>
    </source>
</evidence>
<feature type="transmembrane region" description="Helical" evidence="10">
    <location>
        <begin position="46"/>
        <end position="65"/>
    </location>
</feature>
<proteinExistence type="inferred from homology"/>
<reference evidence="11" key="1">
    <citation type="submission" date="2014-07" db="EMBL/GenBank/DDBJ databases">
        <authorList>
            <person name="Urmite Genomes Urmite Genomes"/>
        </authorList>
    </citation>
    <scope>NUCLEOTIDE SEQUENCE</scope>
    <source>
        <strain evidence="11">12M76_air</strain>
    </source>
</reference>
<evidence type="ECO:0000256" key="2">
    <source>
        <dbReference type="ARBA" id="ARBA00004651"/>
    </source>
</evidence>
<comment type="function">
    <text evidence="1">Required for nicotinamide riboside transport across the inner membrane.</text>
</comment>
<evidence type="ECO:0000256" key="4">
    <source>
        <dbReference type="ARBA" id="ARBA00017522"/>
    </source>
</evidence>
<sequence length="187" mass="20860">MTLFETIAALLGILSVWLTVRQNPLCWPVGLGMVSMYAWFFQSTGLYSQVLLHLVYAAVQLYGWWRWTRGGDQQPLRVTSVSRGELLVSGGIACLISVALGAAMAGFTDAVYPRLDATLVAFSLLAQLWMALKRLQCWPLWLVLDIAYVALFLYQGYYPTAALYCVFVLLAALGWRQWRAAQQAAAL</sequence>
<evidence type="ECO:0000256" key="10">
    <source>
        <dbReference type="SAM" id="Phobius"/>
    </source>
</evidence>
<keyword evidence="5" id="KW-0813">Transport</keyword>
<gene>
    <name evidence="11" type="ORF">BN1049_02851</name>
</gene>
<feature type="transmembrane region" description="Helical" evidence="10">
    <location>
        <begin position="86"/>
        <end position="105"/>
    </location>
</feature>
<protein>
    <recommendedName>
        <fullName evidence="4">Nicotinamide riboside transporter PnuC</fullName>
    </recommendedName>
</protein>
<dbReference type="EMBL" id="LM997413">
    <property type="protein sequence ID" value="CEA06463.1"/>
    <property type="molecule type" value="Genomic_DNA"/>
</dbReference>
<dbReference type="OrthoDB" id="9791248at2"/>
<dbReference type="PATRIC" id="fig|1461581.3.peg.2807"/>
<evidence type="ECO:0000256" key="5">
    <source>
        <dbReference type="ARBA" id="ARBA00022448"/>
    </source>
</evidence>
<evidence type="ECO:0000256" key="7">
    <source>
        <dbReference type="ARBA" id="ARBA00022692"/>
    </source>
</evidence>
<evidence type="ECO:0000313" key="11">
    <source>
        <dbReference type="EMBL" id="CEA06463.1"/>
    </source>
</evidence>
<dbReference type="NCBIfam" id="TIGR01528">
    <property type="entry name" value="NMN_trans_PnuC"/>
    <property type="match status" value="1"/>
</dbReference>
<dbReference type="InterPro" id="IPR006419">
    <property type="entry name" value="NMN_transpt_PnuC"/>
</dbReference>
<evidence type="ECO:0000256" key="6">
    <source>
        <dbReference type="ARBA" id="ARBA00022475"/>
    </source>
</evidence>